<feature type="compositionally biased region" description="Gly residues" evidence="1">
    <location>
        <begin position="76"/>
        <end position="85"/>
    </location>
</feature>
<feature type="compositionally biased region" description="Low complexity" evidence="1">
    <location>
        <begin position="58"/>
        <end position="75"/>
    </location>
</feature>
<dbReference type="EMBL" id="BDGG01000002">
    <property type="protein sequence ID" value="GAU93680.1"/>
    <property type="molecule type" value="Genomic_DNA"/>
</dbReference>
<feature type="chain" id="PRO_5008897800" description="Secreted protein" evidence="2">
    <location>
        <begin position="26"/>
        <end position="214"/>
    </location>
</feature>
<feature type="signal peptide" evidence="2">
    <location>
        <begin position="1"/>
        <end position="25"/>
    </location>
</feature>
<evidence type="ECO:0000313" key="3">
    <source>
        <dbReference type="EMBL" id="GAU93680.1"/>
    </source>
</evidence>
<sequence length="214" mass="22481">MDKVYFDSICVVTLMLVVTVSAVIAQHAEHSATPSSFRQGQAQQGEHNRGSSNGWMRNSNGYSSGAYASSSSSGQGSRGISGHEGGTVRISHEALGFSRGARTNSQSGHSSSNEGLGQELRSNVNLHGFGETNTEDTDNTEGDNQQETGEHSDFDPTASLWKSLGDSFAALGYMASSKSNGGGSVMRQAASLIAPLFSNLAQLLQMQGNPSRSE</sequence>
<feature type="region of interest" description="Disordered" evidence="1">
    <location>
        <begin position="31"/>
        <end position="85"/>
    </location>
</feature>
<keyword evidence="2" id="KW-0732">Signal</keyword>
<dbReference type="Proteomes" id="UP000186922">
    <property type="component" value="Unassembled WGS sequence"/>
</dbReference>
<evidence type="ECO:0000313" key="4">
    <source>
        <dbReference type="Proteomes" id="UP000186922"/>
    </source>
</evidence>
<accession>A0A1D1UYK1</accession>
<proteinExistence type="predicted"/>
<keyword evidence="4" id="KW-1185">Reference proteome</keyword>
<gene>
    <name evidence="3" type="primary">RvY_05579-1</name>
    <name evidence="3" type="synonym">RvY_05579.1</name>
    <name evidence="3" type="ORF">RvY_05579</name>
</gene>
<feature type="compositionally biased region" description="Polar residues" evidence="1">
    <location>
        <begin position="32"/>
        <end position="57"/>
    </location>
</feature>
<dbReference type="AlphaFoldDB" id="A0A1D1UYK1"/>
<feature type="region of interest" description="Disordered" evidence="1">
    <location>
        <begin position="127"/>
        <end position="158"/>
    </location>
</feature>
<organism evidence="3 4">
    <name type="scientific">Ramazzottius varieornatus</name>
    <name type="common">Water bear</name>
    <name type="synonym">Tardigrade</name>
    <dbReference type="NCBI Taxonomy" id="947166"/>
    <lineage>
        <taxon>Eukaryota</taxon>
        <taxon>Metazoa</taxon>
        <taxon>Ecdysozoa</taxon>
        <taxon>Tardigrada</taxon>
        <taxon>Eutardigrada</taxon>
        <taxon>Parachela</taxon>
        <taxon>Hypsibioidea</taxon>
        <taxon>Ramazzottiidae</taxon>
        <taxon>Ramazzottius</taxon>
    </lineage>
</organism>
<evidence type="ECO:0000256" key="2">
    <source>
        <dbReference type="SAM" id="SignalP"/>
    </source>
</evidence>
<name>A0A1D1UYK1_RAMVA</name>
<evidence type="ECO:0000256" key="1">
    <source>
        <dbReference type="SAM" id="MobiDB-lite"/>
    </source>
</evidence>
<evidence type="ECO:0008006" key="5">
    <source>
        <dbReference type="Google" id="ProtNLM"/>
    </source>
</evidence>
<comment type="caution">
    <text evidence="3">The sequence shown here is derived from an EMBL/GenBank/DDBJ whole genome shotgun (WGS) entry which is preliminary data.</text>
</comment>
<reference evidence="3 4" key="1">
    <citation type="journal article" date="2016" name="Nat. Commun.">
        <title>Extremotolerant tardigrade genome and improved radiotolerance of human cultured cells by tardigrade-unique protein.</title>
        <authorList>
            <person name="Hashimoto T."/>
            <person name="Horikawa D.D."/>
            <person name="Saito Y."/>
            <person name="Kuwahara H."/>
            <person name="Kozuka-Hata H."/>
            <person name="Shin-I T."/>
            <person name="Minakuchi Y."/>
            <person name="Ohishi K."/>
            <person name="Motoyama A."/>
            <person name="Aizu T."/>
            <person name="Enomoto A."/>
            <person name="Kondo K."/>
            <person name="Tanaka S."/>
            <person name="Hara Y."/>
            <person name="Koshikawa S."/>
            <person name="Sagara H."/>
            <person name="Miura T."/>
            <person name="Yokobori S."/>
            <person name="Miyagawa K."/>
            <person name="Suzuki Y."/>
            <person name="Kubo T."/>
            <person name="Oyama M."/>
            <person name="Kohara Y."/>
            <person name="Fujiyama A."/>
            <person name="Arakawa K."/>
            <person name="Katayama T."/>
            <person name="Toyoda A."/>
            <person name="Kunieda T."/>
        </authorList>
    </citation>
    <scope>NUCLEOTIDE SEQUENCE [LARGE SCALE GENOMIC DNA]</scope>
    <source>
        <strain evidence="3 4">YOKOZUNA-1</strain>
    </source>
</reference>
<protein>
    <recommendedName>
        <fullName evidence="5">Secreted protein</fullName>
    </recommendedName>
</protein>